<reference evidence="1 2" key="1">
    <citation type="submission" date="2016-10" db="EMBL/GenBank/DDBJ databases">
        <authorList>
            <person name="de Groot N.N."/>
        </authorList>
    </citation>
    <scope>NUCLEOTIDE SEQUENCE [LARGE SCALE GENOMIC DNA]</scope>
    <source>
        <strain evidence="1 2">DSM 797</strain>
    </source>
</reference>
<dbReference type="STRING" id="1121325.SAMN04515677_109115"/>
<keyword evidence="2" id="KW-1185">Reference proteome</keyword>
<proteinExistence type="predicted"/>
<gene>
    <name evidence="1" type="ORF">SAMN04515677_109115</name>
</gene>
<dbReference type="AlphaFoldDB" id="A0A1G9SIN3"/>
<organism evidence="1 2">
    <name type="scientific">Romboutsia lituseburensis DSM 797</name>
    <dbReference type="NCBI Taxonomy" id="1121325"/>
    <lineage>
        <taxon>Bacteria</taxon>
        <taxon>Bacillati</taxon>
        <taxon>Bacillota</taxon>
        <taxon>Clostridia</taxon>
        <taxon>Peptostreptococcales</taxon>
        <taxon>Peptostreptococcaceae</taxon>
        <taxon>Romboutsia</taxon>
    </lineage>
</organism>
<evidence type="ECO:0000313" key="2">
    <source>
        <dbReference type="Proteomes" id="UP000199068"/>
    </source>
</evidence>
<protein>
    <submittedName>
        <fullName evidence="1">Uncharacterized protein</fullName>
    </submittedName>
</protein>
<dbReference type="RefSeq" id="WP_092727326.1">
    <property type="nucleotide sequence ID" value="NZ_FNGW01000009.1"/>
</dbReference>
<name>A0A1G9SIN3_9FIRM</name>
<accession>A0A1G9SIN3</accession>
<dbReference type="EMBL" id="FNGW01000009">
    <property type="protein sequence ID" value="SDM34645.1"/>
    <property type="molecule type" value="Genomic_DNA"/>
</dbReference>
<sequence length="167" mass="19117">MSFDMFSGKQNDDMDPNYIYPMPYIDPTMYANPYGMNGSAYPGYQMDPNMGMGGYMTYMNPYMNNPVMSGQQQQQSQMDNDDCNFEDMDDNMFMQNQMPGMMPMMPPGMMMPGMMPMMPPGMMTPGMMPGMPPGMMMPGMMPGMMMPYMMMPGMPQIHLEEFDEEEM</sequence>
<evidence type="ECO:0000313" key="1">
    <source>
        <dbReference type="EMBL" id="SDM34645.1"/>
    </source>
</evidence>
<dbReference type="Proteomes" id="UP000199068">
    <property type="component" value="Unassembled WGS sequence"/>
</dbReference>